<accession>A0ABY6I4L5</accession>
<dbReference type="PROSITE" id="PS00584">
    <property type="entry name" value="PFKB_KINASES_2"/>
    <property type="match status" value="1"/>
</dbReference>
<evidence type="ECO:0000256" key="1">
    <source>
        <dbReference type="ARBA" id="ARBA00010688"/>
    </source>
</evidence>
<dbReference type="InterPro" id="IPR029056">
    <property type="entry name" value="Ribokinase-like"/>
</dbReference>
<evidence type="ECO:0000256" key="2">
    <source>
        <dbReference type="ARBA" id="ARBA00022679"/>
    </source>
</evidence>
<comment type="similarity">
    <text evidence="1 6">Belongs to the carbohydrate kinase PfkB family.</text>
</comment>
<evidence type="ECO:0000256" key="5">
    <source>
        <dbReference type="ARBA" id="ARBA00022840"/>
    </source>
</evidence>
<evidence type="ECO:0000256" key="4">
    <source>
        <dbReference type="ARBA" id="ARBA00022777"/>
    </source>
</evidence>
<evidence type="ECO:0000313" key="9">
    <source>
        <dbReference type="Proteomes" id="UP001163878"/>
    </source>
</evidence>
<dbReference type="PANTHER" id="PTHR43085:SF1">
    <property type="entry name" value="PSEUDOURIDINE KINASE-RELATED"/>
    <property type="match status" value="1"/>
</dbReference>
<name>A0ABY6I4L5_STRPE</name>
<protein>
    <submittedName>
        <fullName evidence="8">Carbohydrate kinase</fullName>
    </submittedName>
</protein>
<keyword evidence="2 6" id="KW-0808">Transferase</keyword>
<dbReference type="SUPFAM" id="SSF53613">
    <property type="entry name" value="Ribokinase-like"/>
    <property type="match status" value="1"/>
</dbReference>
<dbReference type="RefSeq" id="WP_264241906.1">
    <property type="nucleotide sequence ID" value="NZ_CP107567.1"/>
</dbReference>
<evidence type="ECO:0000313" key="8">
    <source>
        <dbReference type="EMBL" id="UYQ60700.1"/>
    </source>
</evidence>
<sequence>MITVVGESLVDVVRAAGAVRDGSAHPGGSPANVSVGLARLGAPVTLITQFGDDDNGRLLGDHLAASGVRVRRVPSSALTSTATAVLDEHGAARYVFRLAWDLPAPPEPAEGTRCLHTGSLATSLDPGARAVEELLAQQRAEGSATISLDPNIRPALLPSRELARSRTERQVAHADIVKVSEEDLQWLYPGLAPYDIARSWQRTGPALVIVTLGAAGSLAVTQGDIVRQPSPVIRVADTVGAGDAFTAGMLHWLYDADLLGGDRRDALRGIDRQDVTQLLDMATTTAAVTCTRPGADPPTLLELHAWPSTASV</sequence>
<keyword evidence="3" id="KW-0547">Nucleotide-binding</keyword>
<dbReference type="CDD" id="cd01167">
    <property type="entry name" value="bac_FRK"/>
    <property type="match status" value="1"/>
</dbReference>
<evidence type="ECO:0000256" key="6">
    <source>
        <dbReference type="RuleBase" id="RU003704"/>
    </source>
</evidence>
<keyword evidence="9" id="KW-1185">Reference proteome</keyword>
<dbReference type="InterPro" id="IPR002173">
    <property type="entry name" value="Carboh/pur_kinase_PfkB_CS"/>
</dbReference>
<dbReference type="Gene3D" id="3.40.1190.20">
    <property type="match status" value="1"/>
</dbReference>
<dbReference type="Pfam" id="PF00294">
    <property type="entry name" value="PfkB"/>
    <property type="match status" value="1"/>
</dbReference>
<feature type="domain" description="Carbohydrate kinase PfkB" evidence="7">
    <location>
        <begin position="2"/>
        <end position="297"/>
    </location>
</feature>
<dbReference type="PANTHER" id="PTHR43085">
    <property type="entry name" value="HEXOKINASE FAMILY MEMBER"/>
    <property type="match status" value="1"/>
</dbReference>
<reference evidence="8" key="1">
    <citation type="submission" date="2022-10" db="EMBL/GenBank/DDBJ databases">
        <title>Cytochrome P450 Catalyzes Benzene Ring Formation in the Biosynthesis of Trialkyl-Substituted Aromatic Polyketides.</title>
        <authorList>
            <person name="Zhao E."/>
            <person name="Ge H."/>
        </authorList>
    </citation>
    <scope>NUCLEOTIDE SEQUENCE</scope>
    <source>
        <strain evidence="8">NA0869</strain>
    </source>
</reference>
<keyword evidence="5" id="KW-0067">ATP-binding</keyword>
<dbReference type="PRINTS" id="PR00990">
    <property type="entry name" value="RIBOKINASE"/>
</dbReference>
<dbReference type="GO" id="GO:0016301">
    <property type="term" value="F:kinase activity"/>
    <property type="evidence" value="ECO:0007669"/>
    <property type="project" value="UniProtKB-KW"/>
</dbReference>
<organism evidence="8 9">
    <name type="scientific">Streptomyces peucetius</name>
    <dbReference type="NCBI Taxonomy" id="1950"/>
    <lineage>
        <taxon>Bacteria</taxon>
        <taxon>Bacillati</taxon>
        <taxon>Actinomycetota</taxon>
        <taxon>Actinomycetes</taxon>
        <taxon>Kitasatosporales</taxon>
        <taxon>Streptomycetaceae</taxon>
        <taxon>Streptomyces</taxon>
    </lineage>
</organism>
<dbReference type="InterPro" id="IPR011611">
    <property type="entry name" value="PfkB_dom"/>
</dbReference>
<dbReference type="PROSITE" id="PS00583">
    <property type="entry name" value="PFKB_KINASES_1"/>
    <property type="match status" value="1"/>
</dbReference>
<evidence type="ECO:0000256" key="3">
    <source>
        <dbReference type="ARBA" id="ARBA00022741"/>
    </source>
</evidence>
<dbReference type="InterPro" id="IPR002139">
    <property type="entry name" value="Ribo/fructo_kinase"/>
</dbReference>
<dbReference type="EMBL" id="CP107567">
    <property type="protein sequence ID" value="UYQ60700.1"/>
    <property type="molecule type" value="Genomic_DNA"/>
</dbReference>
<dbReference type="InterPro" id="IPR050306">
    <property type="entry name" value="PfkB_Carbo_kinase"/>
</dbReference>
<proteinExistence type="inferred from homology"/>
<keyword evidence="4 6" id="KW-0418">Kinase</keyword>
<dbReference type="Proteomes" id="UP001163878">
    <property type="component" value="Chromosome"/>
</dbReference>
<evidence type="ECO:0000259" key="7">
    <source>
        <dbReference type="Pfam" id="PF00294"/>
    </source>
</evidence>
<gene>
    <name evidence="8" type="ORF">OGH68_03965</name>
</gene>